<feature type="domain" description="BRCT" evidence="15">
    <location>
        <begin position="597"/>
        <end position="678"/>
    </location>
</feature>
<proteinExistence type="inferred from homology"/>
<evidence type="ECO:0000256" key="4">
    <source>
        <dbReference type="ARBA" id="ARBA00022598"/>
    </source>
</evidence>
<protein>
    <recommendedName>
        <fullName evidence="3 14">DNA ligase</fullName>
        <ecNumber evidence="2 14">6.5.1.2</ecNumber>
    </recommendedName>
    <alternativeName>
        <fullName evidence="14">Polydeoxyribonucleotide synthase [NAD(+)]</fullName>
    </alternativeName>
</protein>
<keyword evidence="14" id="KW-0464">Manganese</keyword>
<evidence type="ECO:0000256" key="10">
    <source>
        <dbReference type="ARBA" id="ARBA00023027"/>
    </source>
</evidence>
<evidence type="ECO:0000256" key="14">
    <source>
        <dbReference type="HAMAP-Rule" id="MF_01588"/>
    </source>
</evidence>
<dbReference type="SMART" id="SM00292">
    <property type="entry name" value="BRCT"/>
    <property type="match status" value="1"/>
</dbReference>
<evidence type="ECO:0000256" key="11">
    <source>
        <dbReference type="ARBA" id="ARBA00023204"/>
    </source>
</evidence>
<evidence type="ECO:0000256" key="5">
    <source>
        <dbReference type="ARBA" id="ARBA00022705"/>
    </source>
</evidence>
<dbReference type="SUPFAM" id="SSF47781">
    <property type="entry name" value="RuvA domain 2-like"/>
    <property type="match status" value="1"/>
</dbReference>
<dbReference type="Gene3D" id="6.20.10.30">
    <property type="match status" value="1"/>
</dbReference>
<comment type="caution">
    <text evidence="14">Lacks conserved residue(s) required for the propagation of feature annotation.</text>
</comment>
<evidence type="ECO:0000256" key="12">
    <source>
        <dbReference type="ARBA" id="ARBA00034005"/>
    </source>
</evidence>
<evidence type="ECO:0000313" key="17">
    <source>
        <dbReference type="Proteomes" id="UP000178485"/>
    </source>
</evidence>
<dbReference type="InterPro" id="IPR004150">
    <property type="entry name" value="NAD_DNA_ligase_OB"/>
</dbReference>
<dbReference type="NCBIfam" id="TIGR00575">
    <property type="entry name" value="dnlj"/>
    <property type="match status" value="1"/>
</dbReference>
<feature type="binding site" evidence="14">
    <location>
        <position position="181"/>
    </location>
    <ligand>
        <name>NAD(+)</name>
        <dbReference type="ChEBI" id="CHEBI:57540"/>
    </ligand>
</feature>
<dbReference type="InterPro" id="IPR004149">
    <property type="entry name" value="Znf_DNAligase_C4"/>
</dbReference>
<feature type="binding site" evidence="14">
    <location>
        <position position="121"/>
    </location>
    <ligand>
        <name>NAD(+)</name>
        <dbReference type="ChEBI" id="CHEBI:57540"/>
    </ligand>
</feature>
<evidence type="ECO:0000256" key="3">
    <source>
        <dbReference type="ARBA" id="ARBA00013308"/>
    </source>
</evidence>
<dbReference type="FunFam" id="1.10.150.20:FF:000006">
    <property type="entry name" value="DNA ligase"/>
    <property type="match status" value="1"/>
</dbReference>
<keyword evidence="17" id="KW-1185">Reference proteome</keyword>
<feature type="binding site" evidence="14">
    <location>
        <position position="320"/>
    </location>
    <ligand>
        <name>NAD(+)</name>
        <dbReference type="ChEBI" id="CHEBI:57540"/>
    </ligand>
</feature>
<dbReference type="EMBL" id="LT608328">
    <property type="protein sequence ID" value="SCM55946.1"/>
    <property type="molecule type" value="Genomic_DNA"/>
</dbReference>
<feature type="binding site" evidence="14">
    <location>
        <position position="438"/>
    </location>
    <ligand>
        <name>Zn(2+)</name>
        <dbReference type="ChEBI" id="CHEBI:29105"/>
    </ligand>
</feature>
<dbReference type="GO" id="GO:0006281">
    <property type="term" value="P:DNA repair"/>
    <property type="evidence" value="ECO:0007669"/>
    <property type="project" value="UniProtKB-KW"/>
</dbReference>
<dbReference type="Gene3D" id="1.10.150.20">
    <property type="entry name" value="5' to 3' exonuclease, C-terminal subdomain"/>
    <property type="match status" value="2"/>
</dbReference>
<keyword evidence="5 14" id="KW-0235">DNA replication</keyword>
<feature type="active site" description="N6-AMP-lysine intermediate" evidence="14">
    <location>
        <position position="123"/>
    </location>
</feature>
<organism evidence="16 17">
    <name type="scientific">Petrimonas mucosa</name>
    <dbReference type="NCBI Taxonomy" id="1642646"/>
    <lineage>
        <taxon>Bacteria</taxon>
        <taxon>Pseudomonadati</taxon>
        <taxon>Bacteroidota</taxon>
        <taxon>Bacteroidia</taxon>
        <taxon>Bacteroidales</taxon>
        <taxon>Dysgonomonadaceae</taxon>
        <taxon>Petrimonas</taxon>
    </lineage>
</organism>
<dbReference type="InterPro" id="IPR013839">
    <property type="entry name" value="DNAligase_adenylation"/>
</dbReference>
<dbReference type="InterPro" id="IPR012340">
    <property type="entry name" value="NA-bd_OB-fold"/>
</dbReference>
<evidence type="ECO:0000256" key="1">
    <source>
        <dbReference type="ARBA" id="ARBA00004067"/>
    </source>
</evidence>
<dbReference type="STRING" id="1642646.ING2E5A_0649"/>
<dbReference type="Pfam" id="PF01653">
    <property type="entry name" value="DNA_ligase_aden"/>
    <property type="match status" value="1"/>
</dbReference>
<dbReference type="RefSeq" id="WP_231960428.1">
    <property type="nucleotide sequence ID" value="NZ_DUQN01000028.1"/>
</dbReference>
<keyword evidence="7 14" id="KW-0227">DNA damage</keyword>
<dbReference type="Proteomes" id="UP000178485">
    <property type="component" value="Chromosome i"/>
</dbReference>
<dbReference type="InterPro" id="IPR001357">
    <property type="entry name" value="BRCT_dom"/>
</dbReference>
<dbReference type="InterPro" id="IPR001679">
    <property type="entry name" value="DNA_ligase"/>
</dbReference>
<dbReference type="Pfam" id="PF03119">
    <property type="entry name" value="DNA_ligase_ZBD"/>
    <property type="match status" value="1"/>
</dbReference>
<evidence type="ECO:0000313" key="16">
    <source>
        <dbReference type="EMBL" id="SCM55946.1"/>
    </source>
</evidence>
<feature type="binding site" evidence="14">
    <location>
        <begin position="91"/>
        <end position="92"/>
    </location>
    <ligand>
        <name>NAD(+)</name>
        <dbReference type="ChEBI" id="CHEBI:57540"/>
    </ligand>
</feature>
<dbReference type="GO" id="GO:0046872">
    <property type="term" value="F:metal ion binding"/>
    <property type="evidence" value="ECO:0007669"/>
    <property type="project" value="UniProtKB-KW"/>
</dbReference>
<dbReference type="Gene3D" id="3.40.50.10190">
    <property type="entry name" value="BRCT domain"/>
    <property type="match status" value="1"/>
</dbReference>
<dbReference type="InterPro" id="IPR036420">
    <property type="entry name" value="BRCT_dom_sf"/>
</dbReference>
<dbReference type="SUPFAM" id="SSF56091">
    <property type="entry name" value="DNA ligase/mRNA capping enzyme, catalytic domain"/>
    <property type="match status" value="1"/>
</dbReference>
<feature type="binding site" evidence="14">
    <location>
        <position position="414"/>
    </location>
    <ligand>
        <name>Zn(2+)</name>
        <dbReference type="ChEBI" id="CHEBI:29105"/>
    </ligand>
</feature>
<dbReference type="GO" id="GO:0006260">
    <property type="term" value="P:DNA replication"/>
    <property type="evidence" value="ECO:0007669"/>
    <property type="project" value="UniProtKB-KW"/>
</dbReference>
<comment type="function">
    <text evidence="1 14">DNA ligase that catalyzes the formation of phosphodiester linkages between 5'-phosphoryl and 3'-hydroxyl groups in double-stranded DNA using NAD as a coenzyme and as the energy source for the reaction. It is essential for DNA replication and repair of damaged DNA.</text>
</comment>
<feature type="binding site" evidence="14">
    <location>
        <position position="144"/>
    </location>
    <ligand>
        <name>NAD(+)</name>
        <dbReference type="ChEBI" id="CHEBI:57540"/>
    </ligand>
</feature>
<dbReference type="PROSITE" id="PS01056">
    <property type="entry name" value="DNA_LIGASE_N2"/>
    <property type="match status" value="1"/>
</dbReference>
<evidence type="ECO:0000256" key="8">
    <source>
        <dbReference type="ARBA" id="ARBA00022833"/>
    </source>
</evidence>
<keyword evidence="9 14" id="KW-0460">Magnesium</keyword>
<dbReference type="HAMAP" id="MF_01588">
    <property type="entry name" value="DNA_ligase_A"/>
    <property type="match status" value="1"/>
</dbReference>
<evidence type="ECO:0000256" key="9">
    <source>
        <dbReference type="ARBA" id="ARBA00022842"/>
    </source>
</evidence>
<comment type="catalytic activity">
    <reaction evidence="12 14">
        <text>NAD(+) + (deoxyribonucleotide)n-3'-hydroxyl + 5'-phospho-(deoxyribonucleotide)m = (deoxyribonucleotide)n+m + AMP + beta-nicotinamide D-nucleotide.</text>
        <dbReference type="EC" id="6.5.1.2"/>
    </reaction>
</comment>
<feature type="binding site" evidence="14">
    <location>
        <position position="417"/>
    </location>
    <ligand>
        <name>Zn(2+)</name>
        <dbReference type="ChEBI" id="CHEBI:29105"/>
    </ligand>
</feature>
<dbReference type="SUPFAM" id="SSF50249">
    <property type="entry name" value="Nucleic acid-binding proteins"/>
    <property type="match status" value="1"/>
</dbReference>
<dbReference type="Pfam" id="PF12826">
    <property type="entry name" value="HHH_2"/>
    <property type="match status" value="1"/>
</dbReference>
<dbReference type="InterPro" id="IPR010994">
    <property type="entry name" value="RuvA_2-like"/>
</dbReference>
<comment type="similarity">
    <text evidence="13 14">Belongs to the NAD-dependent DNA ligase family. LigA subfamily.</text>
</comment>
<dbReference type="Pfam" id="PF00533">
    <property type="entry name" value="BRCT"/>
    <property type="match status" value="1"/>
</dbReference>
<comment type="cofactor">
    <cofactor evidence="14">
        <name>Mg(2+)</name>
        <dbReference type="ChEBI" id="CHEBI:18420"/>
    </cofactor>
    <cofactor evidence="14">
        <name>Mn(2+)</name>
        <dbReference type="ChEBI" id="CHEBI:29035"/>
    </cofactor>
</comment>
<keyword evidence="11 14" id="KW-0234">DNA repair</keyword>
<dbReference type="InterPro" id="IPR033136">
    <property type="entry name" value="DNA_ligase_CS"/>
</dbReference>
<evidence type="ECO:0000256" key="7">
    <source>
        <dbReference type="ARBA" id="ARBA00022763"/>
    </source>
</evidence>
<dbReference type="Gene3D" id="3.30.470.30">
    <property type="entry name" value="DNA ligase/mRNA capping enzyme"/>
    <property type="match status" value="1"/>
</dbReference>
<reference evidence="16 17" key="1">
    <citation type="submission" date="2016-08" db="EMBL/GenBank/DDBJ databases">
        <authorList>
            <person name="Seilhamer J.J."/>
        </authorList>
    </citation>
    <scope>NUCLEOTIDE SEQUENCE [LARGE SCALE GENOMIC DNA]</scope>
    <source>
        <strain evidence="16">ING2-E5A</strain>
    </source>
</reference>
<dbReference type="FunFam" id="1.10.287.610:FF:000002">
    <property type="entry name" value="DNA ligase"/>
    <property type="match status" value="1"/>
</dbReference>
<dbReference type="FunFam" id="3.30.470.30:FF:000001">
    <property type="entry name" value="DNA ligase"/>
    <property type="match status" value="1"/>
</dbReference>
<dbReference type="AlphaFoldDB" id="A0A1G4G4V4"/>
<dbReference type="GO" id="GO:0005829">
    <property type="term" value="C:cytosol"/>
    <property type="evidence" value="ECO:0007669"/>
    <property type="project" value="TreeGrafter"/>
</dbReference>
<dbReference type="PANTHER" id="PTHR23389">
    <property type="entry name" value="CHROMOSOME TRANSMISSION FIDELITY FACTOR 18"/>
    <property type="match status" value="1"/>
</dbReference>
<dbReference type="Pfam" id="PF03120">
    <property type="entry name" value="OB_DNA_ligase"/>
    <property type="match status" value="1"/>
</dbReference>
<dbReference type="Gene3D" id="2.40.50.140">
    <property type="entry name" value="Nucleic acid-binding proteins"/>
    <property type="match status" value="1"/>
</dbReference>
<dbReference type="SMART" id="SM00532">
    <property type="entry name" value="LIGANc"/>
    <property type="match status" value="1"/>
</dbReference>
<evidence type="ECO:0000256" key="6">
    <source>
        <dbReference type="ARBA" id="ARBA00022723"/>
    </source>
</evidence>
<dbReference type="PROSITE" id="PS50172">
    <property type="entry name" value="BRCT"/>
    <property type="match status" value="1"/>
</dbReference>
<dbReference type="CDD" id="cd00114">
    <property type="entry name" value="LIGANc"/>
    <property type="match status" value="1"/>
</dbReference>
<dbReference type="KEGG" id="pmuc:ING2E5A_0649"/>
<dbReference type="FunFam" id="2.40.50.140:FF:000012">
    <property type="entry name" value="DNA ligase"/>
    <property type="match status" value="1"/>
</dbReference>
<dbReference type="InterPro" id="IPR013840">
    <property type="entry name" value="DNAligase_N"/>
</dbReference>
<evidence type="ECO:0000259" key="15">
    <source>
        <dbReference type="PROSITE" id="PS50172"/>
    </source>
</evidence>
<keyword evidence="6 14" id="KW-0479">Metal-binding</keyword>
<name>A0A1G4G4V4_9BACT</name>
<dbReference type="PANTHER" id="PTHR23389:SF9">
    <property type="entry name" value="DNA LIGASE"/>
    <property type="match status" value="1"/>
</dbReference>
<evidence type="ECO:0000256" key="2">
    <source>
        <dbReference type="ARBA" id="ARBA00012722"/>
    </source>
</evidence>
<dbReference type="InterPro" id="IPR041663">
    <property type="entry name" value="DisA/LigA_HHH"/>
</dbReference>
<dbReference type="Gene3D" id="1.10.287.610">
    <property type="entry name" value="Helix hairpin bin"/>
    <property type="match status" value="1"/>
</dbReference>
<keyword evidence="8 14" id="KW-0862">Zinc</keyword>
<dbReference type="PIRSF" id="PIRSF001604">
    <property type="entry name" value="LigA"/>
    <property type="match status" value="1"/>
</dbReference>
<dbReference type="Pfam" id="PF22745">
    <property type="entry name" value="Nlig-Ia"/>
    <property type="match status" value="1"/>
</dbReference>
<evidence type="ECO:0000256" key="13">
    <source>
        <dbReference type="ARBA" id="ARBA00060881"/>
    </source>
</evidence>
<dbReference type="GO" id="GO:0003911">
    <property type="term" value="F:DNA ligase (NAD+) activity"/>
    <property type="evidence" value="ECO:0007669"/>
    <property type="project" value="UniProtKB-UniRule"/>
</dbReference>
<feature type="binding site" evidence="14">
    <location>
        <begin position="42"/>
        <end position="46"/>
    </location>
    <ligand>
        <name>NAD(+)</name>
        <dbReference type="ChEBI" id="CHEBI:57540"/>
    </ligand>
</feature>
<dbReference type="NCBIfam" id="NF005932">
    <property type="entry name" value="PRK07956.1"/>
    <property type="match status" value="1"/>
</dbReference>
<keyword evidence="10 14" id="KW-0520">NAD</keyword>
<accession>A0A1G4G4V4</accession>
<sequence length="678" mass="76665">MEDLFSNDKMRSEVKARIETLRRQLHEHNYNYYVLSQPTISDFEFDALMRQLAELEKQYPEFYDPNSPTMRVGSDINKNFVQVQHRYPMLSLQNTYTEGEISDFFNRVKRSLNEEFEIVCELKFDGTSISLIYENGRLLRAITRGDGKQGDDVTANVRTIRNIPLVLKGDKIPAYVEVRGEILMPWSVFEELNREREAQEEPLFANPRNAASGTLKMQDPKAVASRRLESYIYYLMGEELPSGSHFENMEIARGWGLHVSPTMKKCRSLEEVLQFLSFWEVERKNLPVATDGVVLKVDSLSQQRNLGSTSKFPRWAIAYKFNAEKALTRLESVTYQVGRTGAVTPVANLEPVLLSGTTVKRASLYNEDAIRTLDLHIGDMVYVEKGGEIIPKITGVDKASRAPGGERVEFATNCPDCGTPLLRNEDEAVHYCPNSENCPPQIKGRIEHFVTRKAMNITIGPETIGLLYDKGLIRDAADLYELRFEDLVRLDRWAETSARNLLASIEKSKKVPYERVLFALGIRFVGETVAQKLASAFHYIDLLAAATVEQLTSVEEIGERIAQSVSDFFRNPRSVEFVERLKAHGLQFRLSEDALATRSDRLAGLTVVISGTFELHSRDEYKAMILQHGGKNSGSVSKNTDFILAGENMGPAKLEKAEKLGVKIIDEKTFLTMIGKES</sequence>
<feature type="binding site" evidence="14">
    <location>
        <position position="296"/>
    </location>
    <ligand>
        <name>NAD(+)</name>
        <dbReference type="ChEBI" id="CHEBI:57540"/>
    </ligand>
</feature>
<dbReference type="EC" id="6.5.1.2" evidence="2 14"/>
<dbReference type="SUPFAM" id="SSF52113">
    <property type="entry name" value="BRCT domain"/>
    <property type="match status" value="1"/>
</dbReference>
<keyword evidence="4 14" id="KW-0436">Ligase</keyword>
<gene>
    <name evidence="14 16" type="primary">ligA</name>
    <name evidence="16" type="ORF">ING2E5A_0649</name>
</gene>